<protein>
    <recommendedName>
        <fullName evidence="7">Replication protein A C-terminal domain-containing protein</fullName>
    </recommendedName>
</protein>
<evidence type="ECO:0000256" key="3">
    <source>
        <dbReference type="ARBA" id="ARBA00023242"/>
    </source>
</evidence>
<evidence type="ECO:0008006" key="7">
    <source>
        <dbReference type="Google" id="ProtNLM"/>
    </source>
</evidence>
<dbReference type="GO" id="GO:0006260">
    <property type="term" value="P:DNA replication"/>
    <property type="evidence" value="ECO:0007669"/>
    <property type="project" value="TreeGrafter"/>
</dbReference>
<dbReference type="InterPro" id="IPR012340">
    <property type="entry name" value="NA-bd_OB-fold"/>
</dbReference>
<proteinExistence type="predicted"/>
<dbReference type="GO" id="GO:0006289">
    <property type="term" value="P:nucleotide-excision repair"/>
    <property type="evidence" value="ECO:0007669"/>
    <property type="project" value="TreeGrafter"/>
</dbReference>
<evidence type="ECO:0000256" key="1">
    <source>
        <dbReference type="ARBA" id="ARBA00004123"/>
    </source>
</evidence>
<name>A0A8S0X9Q8_CYCAE</name>
<evidence type="ECO:0000313" key="6">
    <source>
        <dbReference type="Proteomes" id="UP000467700"/>
    </source>
</evidence>
<dbReference type="GO" id="GO:0000781">
    <property type="term" value="C:chromosome, telomeric region"/>
    <property type="evidence" value="ECO:0007669"/>
    <property type="project" value="TreeGrafter"/>
</dbReference>
<dbReference type="InterPro" id="IPR036388">
    <property type="entry name" value="WH-like_DNA-bd_sf"/>
</dbReference>
<dbReference type="AlphaFoldDB" id="A0A8S0X9Q8"/>
<keyword evidence="6" id="KW-1185">Reference proteome</keyword>
<feature type="region of interest" description="Disordered" evidence="4">
    <location>
        <begin position="159"/>
        <end position="181"/>
    </location>
</feature>
<dbReference type="GO" id="GO:0005662">
    <property type="term" value="C:DNA replication factor A complex"/>
    <property type="evidence" value="ECO:0007669"/>
    <property type="project" value="TreeGrafter"/>
</dbReference>
<dbReference type="SUPFAM" id="SSF50249">
    <property type="entry name" value="Nucleic acid-binding proteins"/>
    <property type="match status" value="1"/>
</dbReference>
<dbReference type="Gene3D" id="2.40.50.140">
    <property type="entry name" value="Nucleic acid-binding proteins"/>
    <property type="match status" value="1"/>
</dbReference>
<dbReference type="OrthoDB" id="25571at2759"/>
<dbReference type="GO" id="GO:0000724">
    <property type="term" value="P:double-strand break repair via homologous recombination"/>
    <property type="evidence" value="ECO:0007669"/>
    <property type="project" value="TreeGrafter"/>
</dbReference>
<comment type="caution">
    <text evidence="5">The sequence shown here is derived from an EMBL/GenBank/DDBJ whole genome shotgun (WGS) entry which is preliminary data.</text>
</comment>
<evidence type="ECO:0000256" key="2">
    <source>
        <dbReference type="ARBA" id="ARBA00023125"/>
    </source>
</evidence>
<organism evidence="5 6">
    <name type="scientific">Cyclocybe aegerita</name>
    <name type="common">Black poplar mushroom</name>
    <name type="synonym">Agrocybe aegerita</name>
    <dbReference type="NCBI Taxonomy" id="1973307"/>
    <lineage>
        <taxon>Eukaryota</taxon>
        <taxon>Fungi</taxon>
        <taxon>Dikarya</taxon>
        <taxon>Basidiomycota</taxon>
        <taxon>Agaricomycotina</taxon>
        <taxon>Agaricomycetes</taxon>
        <taxon>Agaricomycetidae</taxon>
        <taxon>Agaricales</taxon>
        <taxon>Agaricineae</taxon>
        <taxon>Bolbitiaceae</taxon>
        <taxon>Cyclocybe</taxon>
    </lineage>
</organism>
<dbReference type="GO" id="GO:0003697">
    <property type="term" value="F:single-stranded DNA binding"/>
    <property type="evidence" value="ECO:0007669"/>
    <property type="project" value="TreeGrafter"/>
</dbReference>
<evidence type="ECO:0000313" key="5">
    <source>
        <dbReference type="EMBL" id="CAA7271643.1"/>
    </source>
</evidence>
<sequence>MKPPSNSFSSQINAPSSSQAAQNTLSNPECGVRKVTIKQLLQAVESRYGLPRFTVSGHGIGKVLLVANVYSTDVGEEIPRRITYSFDDGSGRIDGFKWEGICDPDFDPFDYACVVGELDRFDDGRKAIKIFHIRPIYDPHEVYYHIIHAIVDTLSVERGPPPRGSMASPISASHSQEADQVEKITEAVGDLAISGGRGELSSSRTQNNSKNNPPPAVSRLERDIASCISRLTAASEDDESSDDGAEIGAIIEEIKALYPDIEAKEFSSAVESLINQGIITTTIDDYHYAST</sequence>
<dbReference type="PANTHER" id="PTHR13989">
    <property type="entry name" value="REPLICATION PROTEIN A-RELATED"/>
    <property type="match status" value="1"/>
</dbReference>
<dbReference type="EMBL" id="CACVBS010000112">
    <property type="protein sequence ID" value="CAA7271643.1"/>
    <property type="molecule type" value="Genomic_DNA"/>
</dbReference>
<feature type="region of interest" description="Disordered" evidence="4">
    <location>
        <begin position="195"/>
        <end position="219"/>
    </location>
</feature>
<gene>
    <name evidence="5" type="ORF">AAE3_LOCUS13853</name>
</gene>
<comment type="subcellular location">
    <subcellularLocation>
        <location evidence="1">Nucleus</location>
    </subcellularLocation>
</comment>
<dbReference type="PANTHER" id="PTHR13989:SF16">
    <property type="entry name" value="REPLICATION PROTEIN A2"/>
    <property type="match status" value="1"/>
</dbReference>
<dbReference type="Proteomes" id="UP000467700">
    <property type="component" value="Unassembled WGS sequence"/>
</dbReference>
<keyword evidence="3" id="KW-0539">Nucleus</keyword>
<dbReference type="Gene3D" id="1.10.10.10">
    <property type="entry name" value="Winged helix-like DNA-binding domain superfamily/Winged helix DNA-binding domain"/>
    <property type="match status" value="1"/>
</dbReference>
<evidence type="ECO:0000256" key="4">
    <source>
        <dbReference type="SAM" id="MobiDB-lite"/>
    </source>
</evidence>
<dbReference type="InterPro" id="IPR040260">
    <property type="entry name" value="RFA2-like"/>
</dbReference>
<reference evidence="5 6" key="1">
    <citation type="submission" date="2020-01" db="EMBL/GenBank/DDBJ databases">
        <authorList>
            <person name="Gupta K D."/>
        </authorList>
    </citation>
    <scope>NUCLEOTIDE SEQUENCE [LARGE SCALE GENOMIC DNA]</scope>
</reference>
<feature type="region of interest" description="Disordered" evidence="4">
    <location>
        <begin position="1"/>
        <end position="25"/>
    </location>
</feature>
<accession>A0A8S0X9Q8</accession>
<dbReference type="GO" id="GO:0035861">
    <property type="term" value="C:site of double-strand break"/>
    <property type="evidence" value="ECO:0007669"/>
    <property type="project" value="TreeGrafter"/>
</dbReference>
<feature type="compositionally biased region" description="Polar residues" evidence="4">
    <location>
        <begin position="200"/>
        <end position="211"/>
    </location>
</feature>
<keyword evidence="2" id="KW-0238">DNA-binding</keyword>